<dbReference type="OMA" id="DWTQISI"/>
<gene>
    <name evidence="5" type="ORF">M427DRAFT_359048</name>
</gene>
<dbReference type="PANTHER" id="PTHR13780:SF36">
    <property type="entry name" value="CBS DOMAIN-CONTAINING PROTEIN"/>
    <property type="match status" value="1"/>
</dbReference>
<dbReference type="OrthoDB" id="449052at2759"/>
<dbReference type="STRING" id="1344416.A0A139AAV2"/>
<dbReference type="Proteomes" id="UP000070544">
    <property type="component" value="Unassembled WGS sequence"/>
</dbReference>
<protein>
    <submittedName>
        <fullName evidence="5">CBS-domain-containing protein</fullName>
    </submittedName>
</protein>
<dbReference type="GO" id="GO:0004865">
    <property type="term" value="F:protein serine/threonine phosphatase inhibitor activity"/>
    <property type="evidence" value="ECO:0007669"/>
    <property type="project" value="TreeGrafter"/>
</dbReference>
<keyword evidence="1" id="KW-0677">Repeat</keyword>
<dbReference type="InterPro" id="IPR000644">
    <property type="entry name" value="CBS_dom"/>
</dbReference>
<feature type="domain" description="CBS" evidence="4">
    <location>
        <begin position="190"/>
        <end position="249"/>
    </location>
</feature>
<organism evidence="5 6">
    <name type="scientific">Gonapodya prolifera (strain JEL478)</name>
    <name type="common">Monoblepharis prolifera</name>
    <dbReference type="NCBI Taxonomy" id="1344416"/>
    <lineage>
        <taxon>Eukaryota</taxon>
        <taxon>Fungi</taxon>
        <taxon>Fungi incertae sedis</taxon>
        <taxon>Chytridiomycota</taxon>
        <taxon>Chytridiomycota incertae sedis</taxon>
        <taxon>Monoblepharidomycetes</taxon>
        <taxon>Monoblepharidales</taxon>
        <taxon>Gonapodyaceae</taxon>
        <taxon>Gonapodya</taxon>
    </lineage>
</organism>
<evidence type="ECO:0000259" key="4">
    <source>
        <dbReference type="PROSITE" id="PS51371"/>
    </source>
</evidence>
<dbReference type="GO" id="GO:0042149">
    <property type="term" value="P:cellular response to glucose starvation"/>
    <property type="evidence" value="ECO:0007669"/>
    <property type="project" value="TreeGrafter"/>
</dbReference>
<dbReference type="PROSITE" id="PS51371">
    <property type="entry name" value="CBS"/>
    <property type="match status" value="3"/>
</dbReference>
<evidence type="ECO:0000313" key="5">
    <source>
        <dbReference type="EMBL" id="KXS13877.1"/>
    </source>
</evidence>
<name>A0A139AAV2_GONPJ</name>
<dbReference type="SMART" id="SM00116">
    <property type="entry name" value="CBS"/>
    <property type="match status" value="4"/>
</dbReference>
<evidence type="ECO:0000256" key="2">
    <source>
        <dbReference type="ARBA" id="ARBA00023122"/>
    </source>
</evidence>
<keyword evidence="6" id="KW-1185">Reference proteome</keyword>
<accession>A0A139AAV2</accession>
<dbReference type="EMBL" id="KQ965773">
    <property type="protein sequence ID" value="KXS13877.1"/>
    <property type="molecule type" value="Genomic_DNA"/>
</dbReference>
<dbReference type="InterPro" id="IPR046342">
    <property type="entry name" value="CBS_dom_sf"/>
</dbReference>
<reference evidence="5 6" key="1">
    <citation type="journal article" date="2015" name="Genome Biol. Evol.">
        <title>Phylogenomic analyses indicate that early fungi evolved digesting cell walls of algal ancestors of land plants.</title>
        <authorList>
            <person name="Chang Y."/>
            <person name="Wang S."/>
            <person name="Sekimoto S."/>
            <person name="Aerts A.L."/>
            <person name="Choi C."/>
            <person name="Clum A."/>
            <person name="LaButti K.M."/>
            <person name="Lindquist E.A."/>
            <person name="Yee Ngan C."/>
            <person name="Ohm R.A."/>
            <person name="Salamov A.A."/>
            <person name="Grigoriev I.V."/>
            <person name="Spatafora J.W."/>
            <person name="Berbee M.L."/>
        </authorList>
    </citation>
    <scope>NUCLEOTIDE SEQUENCE [LARGE SCALE GENOMIC DNA]</scope>
    <source>
        <strain evidence="5 6">JEL478</strain>
    </source>
</reference>
<dbReference type="Pfam" id="PF00571">
    <property type="entry name" value="CBS"/>
    <property type="match status" value="4"/>
</dbReference>
<dbReference type="Gene3D" id="3.10.580.10">
    <property type="entry name" value="CBS-domain"/>
    <property type="match status" value="2"/>
</dbReference>
<evidence type="ECO:0000256" key="3">
    <source>
        <dbReference type="PROSITE-ProRule" id="PRU00703"/>
    </source>
</evidence>
<keyword evidence="2 3" id="KW-0129">CBS domain</keyword>
<proteinExistence type="predicted"/>
<dbReference type="PANTHER" id="PTHR13780">
    <property type="entry name" value="AMP-ACTIVATED PROTEIN KINASE, GAMMA REGULATORY SUBUNIT"/>
    <property type="match status" value="1"/>
</dbReference>
<evidence type="ECO:0000313" key="6">
    <source>
        <dbReference type="Proteomes" id="UP000070544"/>
    </source>
</evidence>
<evidence type="ECO:0000256" key="1">
    <source>
        <dbReference type="ARBA" id="ARBA00022737"/>
    </source>
</evidence>
<feature type="domain" description="CBS" evidence="4">
    <location>
        <begin position="267"/>
        <end position="330"/>
    </location>
</feature>
<dbReference type="SUPFAM" id="SSF54631">
    <property type="entry name" value="CBS-domain pair"/>
    <property type="match status" value="2"/>
</dbReference>
<dbReference type="InterPro" id="IPR050511">
    <property type="entry name" value="AMPK_gamma/SDS23_families"/>
</dbReference>
<dbReference type="AlphaFoldDB" id="A0A139AAV2"/>
<feature type="domain" description="CBS" evidence="4">
    <location>
        <begin position="23"/>
        <end position="86"/>
    </location>
</feature>
<sequence length="330" mass="35600">MDSHSHPGLSSKTSWWTEPVGSLVKGQKVTTVDSETTIEAATVQLAKADVSSAPIFDQNQNQYVGSLDWADVAAYLLIVLKKGQPPNLSENGSLEIQELIQRAHSFQPVPARLAADLSSRNPLWNVTPDSTIVDVLGAFSKGIHRVCVMGPSGLEGVLSQSALAQYLYRNSEQFAELKPVLSKTLAELGLGKQGNVVSVEESTTVVEAIKLMVESKVSAVPIIGKSGRILGNVSQSDIRYVILNRKVPLLYTSVLQFAHFLDQQLGMMTGQDRMPVFELPSTSTLALTVAKLSAVKCHRIWVVDHGRVAGVVSFTDVLRALAAAVPQNSM</sequence>